<keyword evidence="2" id="KW-1185">Reference proteome</keyword>
<dbReference type="InParanoid" id="Q24G92"/>
<evidence type="ECO:0000313" key="1">
    <source>
        <dbReference type="EMBL" id="EAS06838.2"/>
    </source>
</evidence>
<reference evidence="2" key="1">
    <citation type="journal article" date="2006" name="PLoS Biol.">
        <title>Macronuclear genome sequence of the ciliate Tetrahymena thermophila, a model eukaryote.</title>
        <authorList>
            <person name="Eisen J.A."/>
            <person name="Coyne R.S."/>
            <person name="Wu M."/>
            <person name="Wu D."/>
            <person name="Thiagarajan M."/>
            <person name="Wortman J.R."/>
            <person name="Badger J.H."/>
            <person name="Ren Q."/>
            <person name="Amedeo P."/>
            <person name="Jones K.M."/>
            <person name="Tallon L.J."/>
            <person name="Delcher A.L."/>
            <person name="Salzberg S.L."/>
            <person name="Silva J.C."/>
            <person name="Haas B.J."/>
            <person name="Majoros W.H."/>
            <person name="Farzad M."/>
            <person name="Carlton J.M."/>
            <person name="Smith R.K. Jr."/>
            <person name="Garg J."/>
            <person name="Pearlman R.E."/>
            <person name="Karrer K.M."/>
            <person name="Sun L."/>
            <person name="Manning G."/>
            <person name="Elde N.C."/>
            <person name="Turkewitz A.P."/>
            <person name="Asai D.J."/>
            <person name="Wilkes D.E."/>
            <person name="Wang Y."/>
            <person name="Cai H."/>
            <person name="Collins K."/>
            <person name="Stewart B.A."/>
            <person name="Lee S.R."/>
            <person name="Wilamowska K."/>
            <person name="Weinberg Z."/>
            <person name="Ruzzo W.L."/>
            <person name="Wloga D."/>
            <person name="Gaertig J."/>
            <person name="Frankel J."/>
            <person name="Tsao C.-C."/>
            <person name="Gorovsky M.A."/>
            <person name="Keeling P.J."/>
            <person name="Waller R.F."/>
            <person name="Patron N.J."/>
            <person name="Cherry J.M."/>
            <person name="Stover N.A."/>
            <person name="Krieger C.J."/>
            <person name="del Toro C."/>
            <person name="Ryder H.F."/>
            <person name="Williamson S.C."/>
            <person name="Barbeau R.A."/>
            <person name="Hamilton E.P."/>
            <person name="Orias E."/>
        </authorList>
    </citation>
    <scope>NUCLEOTIDE SEQUENCE [LARGE SCALE GENOMIC DNA]</scope>
    <source>
        <strain evidence="2">SB210</strain>
    </source>
</reference>
<dbReference type="KEGG" id="tet:TTHERM_00904050"/>
<gene>
    <name evidence="1" type="ORF">TTHERM_00904050</name>
</gene>
<dbReference type="Proteomes" id="UP000009168">
    <property type="component" value="Unassembled WGS sequence"/>
</dbReference>
<protein>
    <submittedName>
        <fullName evidence="1">Uncharacterized protein</fullName>
    </submittedName>
</protein>
<dbReference type="AlphaFoldDB" id="Q24G92"/>
<sequence>MTYIKKDQDFSQTILTIHKVIKKGIQHNLFFKAKSRGQIQIDGQYYFGFEFFNDYISDKLEFIDCQELDEFPNN</sequence>
<dbReference type="GeneID" id="7844204"/>
<proteinExistence type="predicted"/>
<name>Q24G92_TETTS</name>
<dbReference type="EMBL" id="GG662258">
    <property type="protein sequence ID" value="EAS06838.2"/>
    <property type="molecule type" value="Genomic_DNA"/>
</dbReference>
<organism evidence="1 2">
    <name type="scientific">Tetrahymena thermophila (strain SB210)</name>
    <dbReference type="NCBI Taxonomy" id="312017"/>
    <lineage>
        <taxon>Eukaryota</taxon>
        <taxon>Sar</taxon>
        <taxon>Alveolata</taxon>
        <taxon>Ciliophora</taxon>
        <taxon>Intramacronucleata</taxon>
        <taxon>Oligohymenophorea</taxon>
        <taxon>Hymenostomatida</taxon>
        <taxon>Tetrahymenina</taxon>
        <taxon>Tetrahymenidae</taxon>
        <taxon>Tetrahymena</taxon>
    </lineage>
</organism>
<dbReference type="HOGENOM" id="CLU_523290_0_0_1"/>
<accession>Q24G92</accession>
<dbReference type="RefSeq" id="XP_001027080.2">
    <property type="nucleotide sequence ID" value="XM_001027080.3"/>
</dbReference>
<evidence type="ECO:0000313" key="2">
    <source>
        <dbReference type="Proteomes" id="UP000009168"/>
    </source>
</evidence>